<keyword evidence="1" id="KW-1133">Transmembrane helix</keyword>
<evidence type="ECO:0000256" key="1">
    <source>
        <dbReference type="SAM" id="Phobius"/>
    </source>
</evidence>
<dbReference type="AlphaFoldDB" id="X1RPL9"/>
<dbReference type="GO" id="GO:0044780">
    <property type="term" value="P:bacterial-type flagellum assembly"/>
    <property type="evidence" value="ECO:0007669"/>
    <property type="project" value="TreeGrafter"/>
</dbReference>
<organism evidence="2">
    <name type="scientific">marine sediment metagenome</name>
    <dbReference type="NCBI Taxonomy" id="412755"/>
    <lineage>
        <taxon>unclassified sequences</taxon>
        <taxon>metagenomes</taxon>
        <taxon>ecological metagenomes</taxon>
    </lineage>
</organism>
<evidence type="ECO:0000313" key="2">
    <source>
        <dbReference type="EMBL" id="GAI82692.1"/>
    </source>
</evidence>
<protein>
    <recommendedName>
        <fullName evidence="3">Flagellar biosynthesis protein FlhA</fullName>
    </recommendedName>
</protein>
<keyword evidence="1" id="KW-0472">Membrane</keyword>
<sequence length="246" mass="26622">MQQGMTVGDAACNYTLLTVGDGLVTQVPALIVSTAAGMLITRSTASTDLGEEVATQFFVQPRVIVTAAVIILIFGLIPGMPKISFIGISLVTGALGYALFRKSRKVEEAKEELSVATPMESVETLLPLDLLELEVGYGLVPLVDVEQGGELLQRIKALRKQLVLEMGFVVPAIHIRDNLQLKPNEYSIIMKGVQVAESELMPGHYLAITSEDREVKMKGIETKEPAFGLPAIWVSEKEKEDAQAKG</sequence>
<dbReference type="PANTHER" id="PTHR30161">
    <property type="entry name" value="FLAGELLAR EXPORT PROTEIN, MEMBRANE FLHA SUBUNIT-RELATED"/>
    <property type="match status" value="1"/>
</dbReference>
<name>X1RPL9_9ZZZZ</name>
<dbReference type="EMBL" id="BARW01006932">
    <property type="protein sequence ID" value="GAI82692.1"/>
    <property type="molecule type" value="Genomic_DNA"/>
</dbReference>
<feature type="transmembrane region" description="Helical" evidence="1">
    <location>
        <begin position="53"/>
        <end position="77"/>
    </location>
</feature>
<accession>X1RPL9</accession>
<dbReference type="Pfam" id="PF00771">
    <property type="entry name" value="FHIPEP"/>
    <property type="match status" value="1"/>
</dbReference>
<proteinExistence type="predicted"/>
<dbReference type="GO" id="GO:0009306">
    <property type="term" value="P:protein secretion"/>
    <property type="evidence" value="ECO:0007669"/>
    <property type="project" value="InterPro"/>
</dbReference>
<dbReference type="InterPro" id="IPR042194">
    <property type="entry name" value="FHIPEP_1"/>
</dbReference>
<dbReference type="Gene3D" id="3.40.30.60">
    <property type="entry name" value="FHIPEP family, domain 1"/>
    <property type="match status" value="1"/>
</dbReference>
<dbReference type="InterPro" id="IPR001712">
    <property type="entry name" value="T3SS_FHIPEP"/>
</dbReference>
<evidence type="ECO:0008006" key="3">
    <source>
        <dbReference type="Google" id="ProtNLM"/>
    </source>
</evidence>
<gene>
    <name evidence="2" type="ORF">S12H4_14543</name>
</gene>
<dbReference type="GO" id="GO:0005886">
    <property type="term" value="C:plasma membrane"/>
    <property type="evidence" value="ECO:0007669"/>
    <property type="project" value="TreeGrafter"/>
</dbReference>
<feature type="transmembrane region" description="Helical" evidence="1">
    <location>
        <begin position="83"/>
        <end position="100"/>
    </location>
</feature>
<dbReference type="PANTHER" id="PTHR30161:SF1">
    <property type="entry name" value="FLAGELLAR BIOSYNTHESIS PROTEIN FLHA-RELATED"/>
    <property type="match status" value="1"/>
</dbReference>
<keyword evidence="1" id="KW-0812">Transmembrane</keyword>
<feature type="transmembrane region" description="Helical" evidence="1">
    <location>
        <begin position="23"/>
        <end position="41"/>
    </location>
</feature>
<reference evidence="2" key="1">
    <citation type="journal article" date="2014" name="Front. Microbiol.">
        <title>High frequency of phylogenetically diverse reductive dehalogenase-homologous genes in deep subseafloor sedimentary metagenomes.</title>
        <authorList>
            <person name="Kawai M."/>
            <person name="Futagami T."/>
            <person name="Toyoda A."/>
            <person name="Takaki Y."/>
            <person name="Nishi S."/>
            <person name="Hori S."/>
            <person name="Arai W."/>
            <person name="Tsubouchi T."/>
            <person name="Morono Y."/>
            <person name="Uchiyama I."/>
            <person name="Ito T."/>
            <person name="Fujiyama A."/>
            <person name="Inagaki F."/>
            <person name="Takami H."/>
        </authorList>
    </citation>
    <scope>NUCLEOTIDE SEQUENCE</scope>
    <source>
        <strain evidence="2">Expedition CK06-06</strain>
    </source>
</reference>
<comment type="caution">
    <text evidence="2">The sequence shown here is derived from an EMBL/GenBank/DDBJ whole genome shotgun (WGS) entry which is preliminary data.</text>
</comment>